<dbReference type="KEGG" id="xne:XNC1_4210"/>
<evidence type="ECO:0000313" key="1">
    <source>
        <dbReference type="EMBL" id="CBJ92235.1"/>
    </source>
</evidence>
<sequence>MTENNSNLSILKEVIETKEFTDTDVDQAINQYLQNGWIILSATSGATLDNYPIHSVLLGYIP</sequence>
<evidence type="ECO:0000313" key="2">
    <source>
        <dbReference type="Proteomes" id="UP000008075"/>
    </source>
</evidence>
<name>D3VDJ5_XENNA</name>
<gene>
    <name evidence="1" type="ordered locus">XNC1_4210</name>
</gene>
<dbReference type="AlphaFoldDB" id="D3VDJ5"/>
<reference evidence="1 2" key="1">
    <citation type="journal article" date="2011" name="PLoS ONE">
        <title>The entomopathogenic bacterial endosymbionts xenorhabdus and photorhabdus: convergent lifestyles from divergent genomes.</title>
        <authorList>
            <person name="Chaston J.M."/>
            <person name="Suen G."/>
            <person name="Tucker S.L."/>
            <person name="Andersen A.W."/>
            <person name="Bhasin A."/>
            <person name="Bode E."/>
            <person name="Bode H.B."/>
            <person name="Brachmann A.O."/>
            <person name="Cowles C.E."/>
            <person name="Cowles K.N."/>
            <person name="Darby C."/>
            <person name="de Leon L."/>
            <person name="Drace K."/>
            <person name="Du Z."/>
            <person name="Givaudan A."/>
            <person name="Herbert Tran E.E."/>
            <person name="Jewell K.A."/>
            <person name="Knack J.J."/>
            <person name="Krasomil-Osterfeld K.C."/>
            <person name="Kukor R."/>
            <person name="Lanois A."/>
            <person name="Latreille P."/>
            <person name="Leimgruber N.K."/>
            <person name="Lipke C.M."/>
            <person name="Liu R."/>
            <person name="Lu X."/>
            <person name="Martens E.C."/>
            <person name="Marri P.R."/>
            <person name="Medigue C."/>
            <person name="Menard M.L."/>
            <person name="Miller N.M."/>
            <person name="Morales-Soto N."/>
            <person name="Norton S."/>
            <person name="Ogier J.C."/>
            <person name="Orchard S.S."/>
            <person name="Park D."/>
            <person name="Park Y."/>
            <person name="Qurollo B.A."/>
            <person name="Sugar D.R."/>
            <person name="Richards G.R."/>
            <person name="Rouy Z."/>
            <person name="Slominski B."/>
            <person name="Slominski K."/>
            <person name="Snyder H."/>
            <person name="Tjaden B.C."/>
            <person name="van der Hoeven R."/>
            <person name="Welch R.D."/>
            <person name="Wheeler C."/>
            <person name="Xiang B."/>
            <person name="Barbazuk B."/>
            <person name="Gaudriault S."/>
            <person name="Goodner B."/>
            <person name="Slater S.C."/>
            <person name="Forst S."/>
            <person name="Goldman B.S."/>
            <person name="Goodrich-Blair H."/>
        </authorList>
    </citation>
    <scope>NUCLEOTIDE SEQUENCE [LARGE SCALE GENOMIC DNA]</scope>
    <source>
        <strain evidence="2">ATCC 19061 / DSM 3370 / CCUG 14189 / LMG 1036 / NCIMB 9965 / AN6</strain>
    </source>
</reference>
<accession>D3VDJ5</accession>
<proteinExistence type="predicted"/>
<dbReference type="HOGENOM" id="CLU_2903352_0_0_6"/>
<dbReference type="EMBL" id="FN667742">
    <property type="protein sequence ID" value="CBJ92235.1"/>
    <property type="molecule type" value="Genomic_DNA"/>
</dbReference>
<protein>
    <submittedName>
        <fullName evidence="1">Uncharacterized protein</fullName>
    </submittedName>
</protein>
<dbReference type="Proteomes" id="UP000008075">
    <property type="component" value="Chromosome"/>
</dbReference>
<keyword evidence="2" id="KW-1185">Reference proteome</keyword>
<organism evidence="1 2">
    <name type="scientific">Xenorhabdus nematophila (strain ATCC 19061 / DSM 3370 / CCUG 14189 / LMG 1036 / NCIMB 9965 / AN6)</name>
    <dbReference type="NCBI Taxonomy" id="406817"/>
    <lineage>
        <taxon>Bacteria</taxon>
        <taxon>Pseudomonadati</taxon>
        <taxon>Pseudomonadota</taxon>
        <taxon>Gammaproteobacteria</taxon>
        <taxon>Enterobacterales</taxon>
        <taxon>Morganellaceae</taxon>
        <taxon>Xenorhabdus</taxon>
    </lineage>
</organism>